<reference evidence="8" key="1">
    <citation type="submission" date="2021-06" db="EMBL/GenBank/DDBJ databases">
        <title>Complete genome sequence of Nocardioides sp. G188.</title>
        <authorList>
            <person name="Im W.-T."/>
        </authorList>
    </citation>
    <scope>NUCLEOTIDE SEQUENCE</scope>
    <source>
        <strain evidence="8">G188</strain>
    </source>
</reference>
<sequence length="458" mass="48467">MDTKWREKQERSAHARVAALAEDGVDGVALSYVDNAGVTRVKTVPLAGLPRASAWGVGMSPVFDVFCVDDSITSGRLAGGPGGDLRLYPDLDRLVSLAAQPGWAWAPVDRYTQDGEQHPGCQRGFARRAAAEAADDGLEVKMGFEVEWVVGTDVDGELRPACSGPAYGMTRLVELSDYCHDVLTALAAESVDVLQLHPEYAAGQFELSARPLDPVGAADQVLLVRETVRAVSHRHGLQASFAPVVVAGSVGNGQHLHLSLRHGGVNLLDGGYGRHGMTGEGESFLAGVLEAMPALTAVLAPSVGSHLRLVPSRWAGAYRCWGRENREAALRLVTGSTGETHAAANAEVKCLDASANPYLAVGAILTVGVASLDKGLTLPEEVGGDPDALDPAELQRLGVQRLPETVAAALACLDENDLLKNAMGDYLYDAFTAVRRAEAAHFADSSPEHVVAATRWRY</sequence>
<proteinExistence type="inferred from homology"/>
<evidence type="ECO:0000256" key="3">
    <source>
        <dbReference type="ARBA" id="ARBA00022741"/>
    </source>
</evidence>
<keyword evidence="9" id="KW-1185">Reference proteome</keyword>
<keyword evidence="2" id="KW-0436">Ligase</keyword>
<dbReference type="Pfam" id="PF00120">
    <property type="entry name" value="Gln-synt_C"/>
    <property type="match status" value="1"/>
</dbReference>
<organism evidence="8 9">
    <name type="scientific">Nocardioides panacis</name>
    <dbReference type="NCBI Taxonomy" id="2849501"/>
    <lineage>
        <taxon>Bacteria</taxon>
        <taxon>Bacillati</taxon>
        <taxon>Actinomycetota</taxon>
        <taxon>Actinomycetes</taxon>
        <taxon>Propionibacteriales</taxon>
        <taxon>Nocardioidaceae</taxon>
        <taxon>Nocardioides</taxon>
    </lineage>
</organism>
<evidence type="ECO:0000256" key="5">
    <source>
        <dbReference type="PROSITE-ProRule" id="PRU01330"/>
    </source>
</evidence>
<dbReference type="RefSeq" id="WP_216940354.1">
    <property type="nucleotide sequence ID" value="NZ_CP077062.1"/>
</dbReference>
<evidence type="ECO:0000256" key="1">
    <source>
        <dbReference type="ARBA" id="ARBA00009897"/>
    </source>
</evidence>
<name>A0A975SZF3_9ACTN</name>
<keyword evidence="4" id="KW-0067">ATP-binding</keyword>
<dbReference type="PANTHER" id="PTHR43785:SF12">
    <property type="entry name" value="TYPE-1 GLUTAMINE SYNTHETASE 2"/>
    <property type="match status" value="1"/>
</dbReference>
<dbReference type="InterPro" id="IPR008146">
    <property type="entry name" value="Gln_synth_cat_dom"/>
</dbReference>
<evidence type="ECO:0000256" key="2">
    <source>
        <dbReference type="ARBA" id="ARBA00022598"/>
    </source>
</evidence>
<dbReference type="PROSITE" id="PS51986">
    <property type="entry name" value="GS_BETA_GRASP"/>
    <property type="match status" value="1"/>
</dbReference>
<gene>
    <name evidence="8" type="ORF">KRR39_02165</name>
</gene>
<comment type="similarity">
    <text evidence="1 5">Belongs to the glutamine synthetase family.</text>
</comment>
<dbReference type="KEGG" id="nps:KRR39_02165"/>
<dbReference type="Proteomes" id="UP000683575">
    <property type="component" value="Chromosome"/>
</dbReference>
<protein>
    <submittedName>
        <fullName evidence="8">Glutamine synthetase family protein</fullName>
    </submittedName>
</protein>
<dbReference type="InterPro" id="IPR008147">
    <property type="entry name" value="Gln_synt_N"/>
</dbReference>
<evidence type="ECO:0000256" key="4">
    <source>
        <dbReference type="ARBA" id="ARBA00022840"/>
    </source>
</evidence>
<dbReference type="GO" id="GO:0006542">
    <property type="term" value="P:glutamine biosynthetic process"/>
    <property type="evidence" value="ECO:0007669"/>
    <property type="project" value="InterPro"/>
</dbReference>
<dbReference type="SMART" id="SM01230">
    <property type="entry name" value="Gln-synt_C"/>
    <property type="match status" value="1"/>
</dbReference>
<dbReference type="GO" id="GO:0004356">
    <property type="term" value="F:glutamine synthetase activity"/>
    <property type="evidence" value="ECO:0007669"/>
    <property type="project" value="InterPro"/>
</dbReference>
<evidence type="ECO:0000313" key="8">
    <source>
        <dbReference type="EMBL" id="QWZ08686.1"/>
    </source>
</evidence>
<dbReference type="AlphaFoldDB" id="A0A975SZF3"/>
<feature type="domain" description="GS catalytic" evidence="7">
    <location>
        <begin position="122"/>
        <end position="458"/>
    </location>
</feature>
<feature type="domain" description="GS beta-grasp" evidence="6">
    <location>
        <begin position="23"/>
        <end position="115"/>
    </location>
</feature>
<evidence type="ECO:0000313" key="9">
    <source>
        <dbReference type="Proteomes" id="UP000683575"/>
    </source>
</evidence>
<evidence type="ECO:0000259" key="7">
    <source>
        <dbReference type="PROSITE" id="PS51987"/>
    </source>
</evidence>
<evidence type="ECO:0000259" key="6">
    <source>
        <dbReference type="PROSITE" id="PS51986"/>
    </source>
</evidence>
<accession>A0A975SZF3</accession>
<dbReference type="PANTHER" id="PTHR43785">
    <property type="entry name" value="GAMMA-GLUTAMYLPUTRESCINE SYNTHETASE"/>
    <property type="match status" value="1"/>
</dbReference>
<keyword evidence="3" id="KW-0547">Nucleotide-binding</keyword>
<dbReference type="EMBL" id="CP077062">
    <property type="protein sequence ID" value="QWZ08686.1"/>
    <property type="molecule type" value="Genomic_DNA"/>
</dbReference>
<dbReference type="PROSITE" id="PS51987">
    <property type="entry name" value="GS_CATALYTIC"/>
    <property type="match status" value="1"/>
</dbReference>
<dbReference type="GO" id="GO:0005524">
    <property type="term" value="F:ATP binding"/>
    <property type="evidence" value="ECO:0007669"/>
    <property type="project" value="UniProtKB-KW"/>
</dbReference>